<keyword evidence="2" id="KW-1185">Reference proteome</keyword>
<evidence type="ECO:0000313" key="2">
    <source>
        <dbReference type="Proteomes" id="UP000467240"/>
    </source>
</evidence>
<accession>A0A7J5BNS7</accession>
<dbReference type="Proteomes" id="UP000467240">
    <property type="component" value="Unassembled WGS sequence"/>
</dbReference>
<proteinExistence type="predicted"/>
<dbReference type="AlphaFoldDB" id="A0A7J5BNS7"/>
<evidence type="ECO:0000313" key="1">
    <source>
        <dbReference type="EMBL" id="KAB1653852.1"/>
    </source>
</evidence>
<organism evidence="1 2">
    <name type="scientific">Pseudoclavibacter chungangensis</name>
    <dbReference type="NCBI Taxonomy" id="587635"/>
    <lineage>
        <taxon>Bacteria</taxon>
        <taxon>Bacillati</taxon>
        <taxon>Actinomycetota</taxon>
        <taxon>Actinomycetes</taxon>
        <taxon>Micrococcales</taxon>
        <taxon>Microbacteriaceae</taxon>
        <taxon>Pseudoclavibacter</taxon>
    </lineage>
</organism>
<dbReference type="RefSeq" id="WP_158041689.1">
    <property type="nucleotide sequence ID" value="NZ_JACCFV010000001.1"/>
</dbReference>
<dbReference type="OrthoDB" id="4965954at2"/>
<comment type="caution">
    <text evidence="1">The sequence shown here is derived from an EMBL/GenBank/DDBJ whole genome shotgun (WGS) entry which is preliminary data.</text>
</comment>
<gene>
    <name evidence="1" type="ORF">F8O01_14605</name>
</gene>
<sequence>MSFRLVFLRRADEEYDHAIDWYLAEGPHDVERFIAAFEATVRRSGGALCCRESRTGNRGT</sequence>
<dbReference type="EMBL" id="WBJZ01000021">
    <property type="protein sequence ID" value="KAB1653852.1"/>
    <property type="molecule type" value="Genomic_DNA"/>
</dbReference>
<reference evidence="1 2" key="1">
    <citation type="submission" date="2019-09" db="EMBL/GenBank/DDBJ databases">
        <title>Phylogeny of genus Pseudoclavibacter and closely related genus.</title>
        <authorList>
            <person name="Li Y."/>
        </authorList>
    </citation>
    <scope>NUCLEOTIDE SEQUENCE [LARGE SCALE GENOMIC DNA]</scope>
    <source>
        <strain evidence="1 2">DSM 23821</strain>
    </source>
</reference>
<name>A0A7J5BNS7_9MICO</name>
<protein>
    <submittedName>
        <fullName evidence="1">Uncharacterized protein</fullName>
    </submittedName>
</protein>